<accession>A0A0T6B936</accession>
<evidence type="ECO:0000313" key="1">
    <source>
        <dbReference type="EMBL" id="KRT83860.1"/>
    </source>
</evidence>
<dbReference type="AlphaFoldDB" id="A0A0T6B936"/>
<gene>
    <name evidence="1" type="ORF">AMK59_4441</name>
</gene>
<keyword evidence="2" id="KW-1185">Reference proteome</keyword>
<comment type="caution">
    <text evidence="1">The sequence shown here is derived from an EMBL/GenBank/DDBJ whole genome shotgun (WGS) entry which is preliminary data.</text>
</comment>
<organism evidence="1 2">
    <name type="scientific">Oryctes borbonicus</name>
    <dbReference type="NCBI Taxonomy" id="1629725"/>
    <lineage>
        <taxon>Eukaryota</taxon>
        <taxon>Metazoa</taxon>
        <taxon>Ecdysozoa</taxon>
        <taxon>Arthropoda</taxon>
        <taxon>Hexapoda</taxon>
        <taxon>Insecta</taxon>
        <taxon>Pterygota</taxon>
        <taxon>Neoptera</taxon>
        <taxon>Endopterygota</taxon>
        <taxon>Coleoptera</taxon>
        <taxon>Polyphaga</taxon>
        <taxon>Scarabaeiformia</taxon>
        <taxon>Scarabaeidae</taxon>
        <taxon>Dynastinae</taxon>
        <taxon>Oryctes</taxon>
    </lineage>
</organism>
<dbReference type="GO" id="GO:0070129">
    <property type="term" value="P:regulation of mitochondrial translation"/>
    <property type="evidence" value="ECO:0007669"/>
    <property type="project" value="TreeGrafter"/>
</dbReference>
<dbReference type="GO" id="GO:0003730">
    <property type="term" value="F:mRNA 3'-UTR binding"/>
    <property type="evidence" value="ECO:0007669"/>
    <property type="project" value="TreeGrafter"/>
</dbReference>
<dbReference type="Gene3D" id="1.25.40.10">
    <property type="entry name" value="Tetratricopeptide repeat domain"/>
    <property type="match status" value="1"/>
</dbReference>
<reference evidence="1 2" key="1">
    <citation type="submission" date="2015-09" db="EMBL/GenBank/DDBJ databases">
        <title>Draft genome of the scarab beetle Oryctes borbonicus.</title>
        <authorList>
            <person name="Meyer J.M."/>
            <person name="Markov G.V."/>
            <person name="Baskaran P."/>
            <person name="Herrmann M."/>
            <person name="Sommer R.J."/>
            <person name="Roedelsperger C."/>
        </authorList>
    </citation>
    <scope>NUCLEOTIDE SEQUENCE [LARGE SCALE GENOMIC DNA]</scope>
    <source>
        <strain evidence="1">OB123</strain>
        <tissue evidence="1">Whole animal</tissue>
    </source>
</reference>
<dbReference type="PANTHER" id="PTHR46669:SF1">
    <property type="entry name" value="LEUCINE-RICH PPR MOTIF-CONTAINING PROTEIN, MITOCHONDRIAL"/>
    <property type="match status" value="1"/>
</dbReference>
<dbReference type="GO" id="GO:0005739">
    <property type="term" value="C:mitochondrion"/>
    <property type="evidence" value="ECO:0007669"/>
    <property type="project" value="TreeGrafter"/>
</dbReference>
<sequence length="618" mass="71055">MISTHTNKLIHWIRCINFKAVSHIYPTQQFQQLRYFRSSSIFYSGSDVSSNTISQLEQHIKFKNKLANSNLDTLAIDNIGNLNQESRISLLQCCGKLLSNKSLDFRIKLCNLIFDKFDTMNFLSIEEYNTYIKVCTENEYSLDAAKFLSLMKCKPTEETLKLLLENVCEKGDVNRAYEILSKIKELNFTADERVFNAILLSHTIKSGIKGAELVLETMKAAQVARSSDTNWHILIGLAAKGDTTEFMKASETLSLVFNEEYFIKTVMKLGLINSEELIRVINNKLNIERLPRPQLALIRHLCIQLIHRDLADIAVRIYCIFTQQDIDENHCNFLLEDMLLTNIGSNEIIKICDYIKNEGKNLYALEFVTNMALKKQQIERAWCFLKHFNKPKPHYFWPLLLYSGNENGEIGVLETLGKMLEMGVQIDNETLEVYTLPFCDISSPTSFLPRIQHLKIPLKQLITPLLLLLLRNNDVETAHQLCNEFKGSVDTGRIARPLALACAYSRNLKTIVDIMKKIFEANEVSNTDFVGDVVVHSFRLCKRKEDYDEFLKFLQILNSEKLTITTSSVETIQQILQTRSRCHNKEEIEDHLNNLVDMSLSSQNSHVTHPVSNFLELQ</sequence>
<dbReference type="Proteomes" id="UP000051574">
    <property type="component" value="Unassembled WGS sequence"/>
</dbReference>
<dbReference type="InterPro" id="IPR011990">
    <property type="entry name" value="TPR-like_helical_dom_sf"/>
</dbReference>
<dbReference type="EMBL" id="LJIG01009048">
    <property type="protein sequence ID" value="KRT83860.1"/>
    <property type="molecule type" value="Genomic_DNA"/>
</dbReference>
<dbReference type="InterPro" id="IPR033490">
    <property type="entry name" value="LRP130"/>
</dbReference>
<proteinExistence type="predicted"/>
<evidence type="ECO:0000313" key="2">
    <source>
        <dbReference type="Proteomes" id="UP000051574"/>
    </source>
</evidence>
<dbReference type="GO" id="GO:0005634">
    <property type="term" value="C:nucleus"/>
    <property type="evidence" value="ECO:0007669"/>
    <property type="project" value="TreeGrafter"/>
</dbReference>
<dbReference type="PANTHER" id="PTHR46669">
    <property type="entry name" value="LEUCINE-RICH PPR MOTIF-CONTAINING PROTEIN, MITOCHONDRIAL"/>
    <property type="match status" value="1"/>
</dbReference>
<name>A0A0T6B936_9SCAR</name>
<dbReference type="OrthoDB" id="767661at2759"/>
<evidence type="ECO:0008006" key="3">
    <source>
        <dbReference type="Google" id="ProtNLM"/>
    </source>
</evidence>
<protein>
    <recommendedName>
        <fullName evidence="3">Pentacotripeptide-repeat region of PRORP domain-containing protein</fullName>
    </recommendedName>
</protein>